<dbReference type="EMBL" id="JBHSNF010000002">
    <property type="protein sequence ID" value="MFC5526043.1"/>
    <property type="molecule type" value="Genomic_DNA"/>
</dbReference>
<evidence type="ECO:0000313" key="2">
    <source>
        <dbReference type="Proteomes" id="UP001596114"/>
    </source>
</evidence>
<protein>
    <submittedName>
        <fullName evidence="1">DUF4336 domain-containing protein</fullName>
    </submittedName>
</protein>
<gene>
    <name evidence="1" type="ORF">ACFPPA_09835</name>
</gene>
<dbReference type="Pfam" id="PF14234">
    <property type="entry name" value="DUF4336"/>
    <property type="match status" value="1"/>
</dbReference>
<dbReference type="RefSeq" id="WP_377319592.1">
    <property type="nucleotide sequence ID" value="NZ_JBHSNF010000002.1"/>
</dbReference>
<dbReference type="InterPro" id="IPR036866">
    <property type="entry name" value="RibonucZ/Hydroxyglut_hydro"/>
</dbReference>
<dbReference type="PANTHER" id="PTHR33835:SF1">
    <property type="entry name" value="METALLO-BETA-LACTAMASE DOMAIN-CONTAINING PROTEIN"/>
    <property type="match status" value="1"/>
</dbReference>
<sequence>MNLSMDRSSFVPYEPLNQLKPFANDVWIADGPEISMRLGPVSMPFPTRMTVVKLPDGSLWVHSPIAWNEALAAQLRELGSVRHLIAPNSMHYWYLPDWQAHFREATSYGPPGLEASAKRPLRIDVTLGEAPPDAWQDMFELCLFPGRIMTEVDFHHRPSSTLILADLIENFEPARVKRPLLRGLLRFAGVTDPHGKAPFDMRLNFRGHRDAVRASGRKLIDWRPERVVLAHGRCLTVNAAEAVRRAFAWTQ</sequence>
<dbReference type="PANTHER" id="PTHR33835">
    <property type="entry name" value="YALI0C07656P"/>
    <property type="match status" value="1"/>
</dbReference>
<reference evidence="2" key="1">
    <citation type="journal article" date="2019" name="Int. J. Syst. Evol. Microbiol.">
        <title>The Global Catalogue of Microorganisms (GCM) 10K type strain sequencing project: providing services to taxonomists for standard genome sequencing and annotation.</title>
        <authorList>
            <consortium name="The Broad Institute Genomics Platform"/>
            <consortium name="The Broad Institute Genome Sequencing Center for Infectious Disease"/>
            <person name="Wu L."/>
            <person name="Ma J."/>
        </authorList>
    </citation>
    <scope>NUCLEOTIDE SEQUENCE [LARGE SCALE GENOMIC DNA]</scope>
    <source>
        <strain evidence="2">CGMCC 1.16619</strain>
    </source>
</reference>
<dbReference type="InterPro" id="IPR025638">
    <property type="entry name" value="DUF4336"/>
</dbReference>
<name>A0ABW0QNG4_9GAMM</name>
<proteinExistence type="predicted"/>
<organism evidence="1 2">
    <name type="scientific">Rhodanobacter ginsengisoli</name>
    <dbReference type="NCBI Taxonomy" id="418646"/>
    <lineage>
        <taxon>Bacteria</taxon>
        <taxon>Pseudomonadati</taxon>
        <taxon>Pseudomonadota</taxon>
        <taxon>Gammaproteobacteria</taxon>
        <taxon>Lysobacterales</taxon>
        <taxon>Rhodanobacteraceae</taxon>
        <taxon>Rhodanobacter</taxon>
    </lineage>
</organism>
<accession>A0ABW0QNG4</accession>
<evidence type="ECO:0000313" key="1">
    <source>
        <dbReference type="EMBL" id="MFC5526043.1"/>
    </source>
</evidence>
<dbReference type="SUPFAM" id="SSF56281">
    <property type="entry name" value="Metallo-hydrolase/oxidoreductase"/>
    <property type="match status" value="1"/>
</dbReference>
<keyword evidence="2" id="KW-1185">Reference proteome</keyword>
<comment type="caution">
    <text evidence="1">The sequence shown here is derived from an EMBL/GenBank/DDBJ whole genome shotgun (WGS) entry which is preliminary data.</text>
</comment>
<dbReference type="Proteomes" id="UP001596114">
    <property type="component" value="Unassembled WGS sequence"/>
</dbReference>